<dbReference type="Proteomes" id="UP000195521">
    <property type="component" value="Unassembled WGS sequence"/>
</dbReference>
<organism evidence="2 3">
    <name type="scientific">Plasmodium gonderi</name>
    <dbReference type="NCBI Taxonomy" id="77519"/>
    <lineage>
        <taxon>Eukaryota</taxon>
        <taxon>Sar</taxon>
        <taxon>Alveolata</taxon>
        <taxon>Apicomplexa</taxon>
        <taxon>Aconoidasida</taxon>
        <taxon>Haemosporida</taxon>
        <taxon>Plasmodiidae</taxon>
        <taxon>Plasmodium</taxon>
        <taxon>Plasmodium (Plasmodium)</taxon>
    </lineage>
</organism>
<dbReference type="AlphaFoldDB" id="A0A1Y1JFA7"/>
<feature type="region of interest" description="Disordered" evidence="1">
    <location>
        <begin position="36"/>
        <end position="71"/>
    </location>
</feature>
<dbReference type="OrthoDB" id="383593at2759"/>
<reference evidence="3" key="1">
    <citation type="submission" date="2017-04" db="EMBL/GenBank/DDBJ databases">
        <title>Plasmodium gonderi genome.</title>
        <authorList>
            <person name="Arisue N."/>
            <person name="Honma H."/>
            <person name="Kawai S."/>
            <person name="Tougan T."/>
            <person name="Tanabe K."/>
            <person name="Horii T."/>
        </authorList>
    </citation>
    <scope>NUCLEOTIDE SEQUENCE [LARGE SCALE GENOMIC DNA]</scope>
    <source>
        <strain evidence="3">ATCC 30045</strain>
    </source>
</reference>
<dbReference type="OMA" id="SHTNICI"/>
<dbReference type="EMBL" id="BDQF01000010">
    <property type="protein sequence ID" value="GAW81211.1"/>
    <property type="molecule type" value="Genomic_DNA"/>
</dbReference>
<protein>
    <submittedName>
        <fullName evidence="2">Uncharacterized protein</fullName>
    </submittedName>
</protein>
<feature type="compositionally biased region" description="Basic and acidic residues" evidence="1">
    <location>
        <begin position="54"/>
        <end position="65"/>
    </location>
</feature>
<accession>A0A1Y1JFA7</accession>
<keyword evidence="3" id="KW-1185">Reference proteome</keyword>
<evidence type="ECO:0000313" key="2">
    <source>
        <dbReference type="EMBL" id="GAW81211.1"/>
    </source>
</evidence>
<dbReference type="RefSeq" id="XP_028543800.1">
    <property type="nucleotide sequence ID" value="XM_028687999.1"/>
</dbReference>
<proteinExistence type="predicted"/>
<feature type="compositionally biased region" description="Polar residues" evidence="1">
    <location>
        <begin position="40"/>
        <end position="49"/>
    </location>
</feature>
<comment type="caution">
    <text evidence="2">The sequence shown here is derived from an EMBL/GenBank/DDBJ whole genome shotgun (WGS) entry which is preliminary data.</text>
</comment>
<evidence type="ECO:0000313" key="3">
    <source>
        <dbReference type="Proteomes" id="UP000195521"/>
    </source>
</evidence>
<dbReference type="GeneID" id="39747929"/>
<name>A0A1Y1JFA7_PLAGO</name>
<evidence type="ECO:0000256" key="1">
    <source>
        <dbReference type="SAM" id="MobiDB-lite"/>
    </source>
</evidence>
<gene>
    <name evidence="2" type="ORF">PGO_094120</name>
</gene>
<sequence length="582" mass="67136">MKQFCDRENEKNSGFLFKRENCTHSQEMVRRVSLDRNDTQIHNFTSQSSKRTHSPHELSSREIKSGKSVPLTIAPNYHNKTSSSHSCSKYTCSELNTIKKKDMYIHQKEKIQKNKCTSTSMLPQKSNYVNGANLRGSNQCSNKKNTPMTCVVKRLNGITEQINIKDIATILPNYIPYERKNNNTLLSSVFKTENDFENSHKNLGNISNLPVVYQNVELNLDLVKKCREASTSRKPSFSSQELQQPDKYVITRVNYCKRLIKRPHINMYMKECLHVSTCDINKPQVTPMLLKHSTNMILSKLKKMKCTGRTQSSTTVTNLTDNKFKKGTQFPQGDFSKNKIHGQSMVNRKVDETDIHRFNSSSLQSHDQAISKSFSKSSLMNERQDMVLQGALAKRTRVKSIEKKKCIEKVNSYKVVYESDDFVSIYKNRGEKTTNEKCIDVSSLLCIPGYVGRYLCESNSTLNYSHAQHNEYQQEKDKIQDGKKVNENLFKYDKHDENTTSVISPSPHEQHKHEQLCDGFENIFANDDMISYYLTKAVNCSPTLNLDLHYIMILNEITKRRESIRNTVRMGEVIHPNKNRIN</sequence>